<accession>A0ABD1XSQ4</accession>
<dbReference type="AlphaFoldDB" id="A0ABD1XSQ4"/>
<protein>
    <submittedName>
        <fullName evidence="1">Uncharacterized protein</fullName>
    </submittedName>
</protein>
<keyword evidence="2" id="KW-1185">Reference proteome</keyword>
<dbReference type="EMBL" id="JBHFFA010000008">
    <property type="protein sequence ID" value="KAL2610558.1"/>
    <property type="molecule type" value="Genomic_DNA"/>
</dbReference>
<reference evidence="1 2" key="1">
    <citation type="submission" date="2024-09" db="EMBL/GenBank/DDBJ databases">
        <title>Chromosome-scale assembly of Riccia fluitans.</title>
        <authorList>
            <person name="Paukszto L."/>
            <person name="Sawicki J."/>
            <person name="Karawczyk K."/>
            <person name="Piernik-Szablinska J."/>
            <person name="Szczecinska M."/>
            <person name="Mazdziarz M."/>
        </authorList>
    </citation>
    <scope>NUCLEOTIDE SEQUENCE [LARGE SCALE GENOMIC DNA]</scope>
    <source>
        <strain evidence="1">Rf_01</strain>
        <tissue evidence="1">Aerial parts of the thallus</tissue>
    </source>
</reference>
<evidence type="ECO:0000313" key="1">
    <source>
        <dbReference type="EMBL" id="KAL2610558.1"/>
    </source>
</evidence>
<organism evidence="1 2">
    <name type="scientific">Riccia fluitans</name>
    <dbReference type="NCBI Taxonomy" id="41844"/>
    <lineage>
        <taxon>Eukaryota</taxon>
        <taxon>Viridiplantae</taxon>
        <taxon>Streptophyta</taxon>
        <taxon>Embryophyta</taxon>
        <taxon>Marchantiophyta</taxon>
        <taxon>Marchantiopsida</taxon>
        <taxon>Marchantiidae</taxon>
        <taxon>Marchantiales</taxon>
        <taxon>Ricciaceae</taxon>
        <taxon>Riccia</taxon>
    </lineage>
</organism>
<evidence type="ECO:0000313" key="2">
    <source>
        <dbReference type="Proteomes" id="UP001605036"/>
    </source>
</evidence>
<proteinExistence type="predicted"/>
<comment type="caution">
    <text evidence="1">The sequence shown here is derived from an EMBL/GenBank/DDBJ whole genome shotgun (WGS) entry which is preliminary data.</text>
</comment>
<sequence>MCTAARAPSTEAEVRSRRCRSLGATECERYTTILTFGEANKIQGAGHKGCSTSSGPRREQRLFNCLLIQGR</sequence>
<name>A0ABD1XSQ4_9MARC</name>
<gene>
    <name evidence="1" type="ORF">R1flu_029131</name>
</gene>
<dbReference type="Proteomes" id="UP001605036">
    <property type="component" value="Unassembled WGS sequence"/>
</dbReference>